<accession>A0A524RQN6</accession>
<dbReference type="PANTHER" id="PTHR22939:SF129">
    <property type="entry name" value="SERINE PROTEASE HTRA2, MITOCHONDRIAL"/>
    <property type="match status" value="1"/>
</dbReference>
<dbReference type="InterPro" id="IPR001478">
    <property type="entry name" value="PDZ"/>
</dbReference>
<dbReference type="InterPro" id="IPR036034">
    <property type="entry name" value="PDZ_sf"/>
</dbReference>
<keyword evidence="3" id="KW-0378">Hydrolase</keyword>
<evidence type="ECO:0000313" key="7">
    <source>
        <dbReference type="Proteomes" id="UP000317990"/>
    </source>
</evidence>
<dbReference type="EMBL" id="SRMO01000028">
    <property type="protein sequence ID" value="TGG94846.1"/>
    <property type="molecule type" value="Genomic_DNA"/>
</dbReference>
<dbReference type="Gene3D" id="2.40.10.120">
    <property type="match status" value="1"/>
</dbReference>
<evidence type="ECO:0000256" key="1">
    <source>
        <dbReference type="ARBA" id="ARBA00010541"/>
    </source>
</evidence>
<keyword evidence="2" id="KW-0645">Protease</keyword>
<name>A0A524RQN6_9CHRO</name>
<dbReference type="Proteomes" id="UP000317990">
    <property type="component" value="Unassembled WGS sequence"/>
</dbReference>
<dbReference type="PRINTS" id="PR00834">
    <property type="entry name" value="PROTEASES2C"/>
</dbReference>
<reference evidence="6 7" key="1">
    <citation type="journal article" date="2019" name="mSystems">
        <title>Life at home and on the roam: Genomic adaptions reflect the dual lifestyle of an intracellular, facultative symbiont.</title>
        <authorList>
            <person name="Burgsdorf I."/>
        </authorList>
    </citation>
    <scope>NUCLEOTIDE SEQUENCE [LARGE SCALE GENOMIC DNA]</scope>
    <source>
        <strain evidence="6">277cV</strain>
    </source>
</reference>
<evidence type="ECO:0000256" key="2">
    <source>
        <dbReference type="ARBA" id="ARBA00022670"/>
    </source>
</evidence>
<dbReference type="AlphaFoldDB" id="A0A524RQN6"/>
<protein>
    <submittedName>
        <fullName evidence="6">PDZ domain-containing protein</fullName>
    </submittedName>
</protein>
<dbReference type="PROSITE" id="PS50106">
    <property type="entry name" value="PDZ"/>
    <property type="match status" value="1"/>
</dbReference>
<comment type="similarity">
    <text evidence="1">Belongs to the peptidase S1C family.</text>
</comment>
<evidence type="ECO:0000256" key="4">
    <source>
        <dbReference type="SAM" id="MobiDB-lite"/>
    </source>
</evidence>
<evidence type="ECO:0000256" key="3">
    <source>
        <dbReference type="ARBA" id="ARBA00022801"/>
    </source>
</evidence>
<proteinExistence type="inferred from homology"/>
<dbReference type="SUPFAM" id="SSF50494">
    <property type="entry name" value="Trypsin-like serine proteases"/>
    <property type="match status" value="1"/>
</dbReference>
<comment type="caution">
    <text evidence="6">The sequence shown here is derived from an EMBL/GenBank/DDBJ whole genome shotgun (WGS) entry which is preliminary data.</text>
</comment>
<sequence length="374" mass="39339">MPEPPQPTVAQEPRTEPQPQPTVARESFVAQAVRRAGPATVRIDVERTVDEEGMQDMPELFRNHPFFREFFPRGRGEAPFPPRVRRGQGTGVIFDAEGLVLTNAHVVQGSDDASVTLTDGRRLGAKVLGRDAITDLAVLQLDTDGSMPVVTLGDSDAVKVGDWAITVGNPYGLNNTVTLGIISSIDRDGGDLGITGKRLDLIQTDAAINPGNSGGPLLNAAGEVVGINTLVRSGPGAGLGFAIPINRAEAIARQLVASGKVSHAMIGVRIQVHTAELARKDREDPNGYGNLPERSGVLVVQVMPDSPAAAAGLRKGDVIIEAGDGEITDPSAMVEAVDRAGVGAALELTLVRQGKTITLEVVPTDMQELGSRSR</sequence>
<dbReference type="SMART" id="SM00228">
    <property type="entry name" value="PDZ"/>
    <property type="match status" value="1"/>
</dbReference>
<dbReference type="GO" id="GO:0004252">
    <property type="term" value="F:serine-type endopeptidase activity"/>
    <property type="evidence" value="ECO:0007669"/>
    <property type="project" value="InterPro"/>
</dbReference>
<dbReference type="Pfam" id="PF13365">
    <property type="entry name" value="Trypsin_2"/>
    <property type="match status" value="1"/>
</dbReference>
<gene>
    <name evidence="6" type="ORF">ERJ67_01625</name>
</gene>
<evidence type="ECO:0000313" key="6">
    <source>
        <dbReference type="EMBL" id="TGG94846.1"/>
    </source>
</evidence>
<feature type="domain" description="PDZ" evidence="5">
    <location>
        <begin position="274"/>
        <end position="352"/>
    </location>
</feature>
<dbReference type="Gene3D" id="2.30.42.10">
    <property type="match status" value="1"/>
</dbReference>
<organism evidence="6 7">
    <name type="scientific">Aphanocapsa feldmannii 277cV</name>
    <dbReference type="NCBI Taxonomy" id="2507553"/>
    <lineage>
        <taxon>Bacteria</taxon>
        <taxon>Bacillati</taxon>
        <taxon>Cyanobacteriota</taxon>
        <taxon>Cyanophyceae</taxon>
        <taxon>Oscillatoriophycideae</taxon>
        <taxon>Chroococcales</taxon>
        <taxon>Microcystaceae</taxon>
        <taxon>Aphanocapsa</taxon>
    </lineage>
</organism>
<dbReference type="Pfam" id="PF13180">
    <property type="entry name" value="PDZ_2"/>
    <property type="match status" value="1"/>
</dbReference>
<evidence type="ECO:0000259" key="5">
    <source>
        <dbReference type="PROSITE" id="PS50106"/>
    </source>
</evidence>
<feature type="region of interest" description="Disordered" evidence="4">
    <location>
        <begin position="1"/>
        <end position="24"/>
    </location>
</feature>
<dbReference type="InterPro" id="IPR009003">
    <property type="entry name" value="Peptidase_S1_PA"/>
</dbReference>
<dbReference type="GO" id="GO:0006508">
    <property type="term" value="P:proteolysis"/>
    <property type="evidence" value="ECO:0007669"/>
    <property type="project" value="UniProtKB-KW"/>
</dbReference>
<dbReference type="SUPFAM" id="SSF50156">
    <property type="entry name" value="PDZ domain-like"/>
    <property type="match status" value="1"/>
</dbReference>
<dbReference type="InterPro" id="IPR001940">
    <property type="entry name" value="Peptidase_S1C"/>
</dbReference>
<dbReference type="PANTHER" id="PTHR22939">
    <property type="entry name" value="SERINE PROTEASE FAMILY S1C HTRA-RELATED"/>
    <property type="match status" value="1"/>
</dbReference>